<reference evidence="3" key="2">
    <citation type="journal article" date="2017" name="Nat. Plants">
        <title>The Aegilops tauschii genome reveals multiple impacts of transposons.</title>
        <authorList>
            <person name="Zhao G."/>
            <person name="Zou C."/>
            <person name="Li K."/>
            <person name="Wang K."/>
            <person name="Li T."/>
            <person name="Gao L."/>
            <person name="Zhang X."/>
            <person name="Wang H."/>
            <person name="Yang Z."/>
            <person name="Liu X."/>
            <person name="Jiang W."/>
            <person name="Mao L."/>
            <person name="Kong X."/>
            <person name="Jiao Y."/>
            <person name="Jia J."/>
        </authorList>
    </citation>
    <scope>NUCLEOTIDE SEQUENCE [LARGE SCALE GENOMIC DNA]</scope>
    <source>
        <strain evidence="3">cv. AL8/78</strain>
    </source>
</reference>
<accession>A0A453T6L8</accession>
<reference evidence="2" key="5">
    <citation type="journal article" date="2021" name="G3 (Bethesda)">
        <title>Aegilops tauschii genome assembly Aet v5.0 features greater sequence contiguity and improved annotation.</title>
        <authorList>
            <person name="Wang L."/>
            <person name="Zhu T."/>
            <person name="Rodriguez J.C."/>
            <person name="Deal K.R."/>
            <person name="Dubcovsky J."/>
            <person name="McGuire P.E."/>
            <person name="Lux T."/>
            <person name="Spannagl M."/>
            <person name="Mayer K.F.X."/>
            <person name="Baldrich P."/>
            <person name="Meyers B.C."/>
            <person name="Huo N."/>
            <person name="Gu Y.Q."/>
            <person name="Zhou H."/>
            <person name="Devos K.M."/>
            <person name="Bennetzen J.L."/>
            <person name="Unver T."/>
            <person name="Budak H."/>
            <person name="Gulick P.J."/>
            <person name="Galiba G."/>
            <person name="Kalapos B."/>
            <person name="Nelson D.R."/>
            <person name="Li P."/>
            <person name="You F.M."/>
            <person name="Luo M.C."/>
            <person name="Dvorak J."/>
        </authorList>
    </citation>
    <scope>NUCLEOTIDE SEQUENCE [LARGE SCALE GENOMIC DNA]</scope>
    <source>
        <strain evidence="2">cv. AL8/78</strain>
    </source>
</reference>
<reference evidence="2" key="3">
    <citation type="journal article" date="2017" name="Nature">
        <title>Genome sequence of the progenitor of the wheat D genome Aegilops tauschii.</title>
        <authorList>
            <person name="Luo M.C."/>
            <person name="Gu Y.Q."/>
            <person name="Puiu D."/>
            <person name="Wang H."/>
            <person name="Twardziok S.O."/>
            <person name="Deal K.R."/>
            <person name="Huo N."/>
            <person name="Zhu T."/>
            <person name="Wang L."/>
            <person name="Wang Y."/>
            <person name="McGuire P.E."/>
            <person name="Liu S."/>
            <person name="Long H."/>
            <person name="Ramasamy R.K."/>
            <person name="Rodriguez J.C."/>
            <person name="Van S.L."/>
            <person name="Yuan L."/>
            <person name="Wang Z."/>
            <person name="Xia Z."/>
            <person name="Xiao L."/>
            <person name="Anderson O.D."/>
            <person name="Ouyang S."/>
            <person name="Liang Y."/>
            <person name="Zimin A.V."/>
            <person name="Pertea G."/>
            <person name="Qi P."/>
            <person name="Bennetzen J.L."/>
            <person name="Dai X."/>
            <person name="Dawson M.W."/>
            <person name="Muller H.G."/>
            <person name="Kugler K."/>
            <person name="Rivarola-Duarte L."/>
            <person name="Spannagl M."/>
            <person name="Mayer K.F.X."/>
            <person name="Lu F.H."/>
            <person name="Bevan M.W."/>
            <person name="Leroy P."/>
            <person name="Li P."/>
            <person name="You F.M."/>
            <person name="Sun Q."/>
            <person name="Liu Z."/>
            <person name="Lyons E."/>
            <person name="Wicker T."/>
            <person name="Salzberg S.L."/>
            <person name="Devos K.M."/>
            <person name="Dvorak J."/>
        </authorList>
    </citation>
    <scope>NUCLEOTIDE SEQUENCE [LARGE SCALE GENOMIC DNA]</scope>
    <source>
        <strain evidence="2">cv. AL8/78</strain>
    </source>
</reference>
<dbReference type="AlphaFoldDB" id="A0A453T6L8"/>
<dbReference type="EnsemblPlants" id="AET7Gv21265600.1">
    <property type="protein sequence ID" value="AET7Gv21265600.1"/>
    <property type="gene ID" value="AET7Gv21265600"/>
</dbReference>
<dbReference type="Gramene" id="AET7Gv21265600.1">
    <property type="protein sequence ID" value="AET7Gv21265600.1"/>
    <property type="gene ID" value="AET7Gv21265600"/>
</dbReference>
<dbReference type="Proteomes" id="UP000015105">
    <property type="component" value="Chromosome 7D"/>
</dbReference>
<proteinExistence type="predicted"/>
<reference evidence="3" key="1">
    <citation type="journal article" date="2014" name="Science">
        <title>Ancient hybridizations among the ancestral genomes of bread wheat.</title>
        <authorList>
            <consortium name="International Wheat Genome Sequencing Consortium,"/>
            <person name="Marcussen T."/>
            <person name="Sandve S.R."/>
            <person name="Heier L."/>
            <person name="Spannagl M."/>
            <person name="Pfeifer M."/>
            <person name="Jakobsen K.S."/>
            <person name="Wulff B.B."/>
            <person name="Steuernagel B."/>
            <person name="Mayer K.F."/>
            <person name="Olsen O.A."/>
        </authorList>
    </citation>
    <scope>NUCLEOTIDE SEQUENCE [LARGE SCALE GENOMIC DNA]</scope>
    <source>
        <strain evidence="3">cv. AL8/78</strain>
    </source>
</reference>
<evidence type="ECO:0000259" key="1">
    <source>
        <dbReference type="Pfam" id="PF08387"/>
    </source>
</evidence>
<keyword evidence="3" id="KW-1185">Reference proteome</keyword>
<evidence type="ECO:0000313" key="3">
    <source>
        <dbReference type="Proteomes" id="UP000015105"/>
    </source>
</evidence>
<sequence length="50" mass="5477">LEEVEVNGFQGCGQEIDLLKLISQCAPMLKKTTMMLSEETSASNDECAKI</sequence>
<dbReference type="InterPro" id="IPR006566">
    <property type="entry name" value="FBD"/>
</dbReference>
<name>A0A453T6L8_AEGTS</name>
<organism evidence="2 3">
    <name type="scientific">Aegilops tauschii subsp. strangulata</name>
    <name type="common">Goatgrass</name>
    <dbReference type="NCBI Taxonomy" id="200361"/>
    <lineage>
        <taxon>Eukaryota</taxon>
        <taxon>Viridiplantae</taxon>
        <taxon>Streptophyta</taxon>
        <taxon>Embryophyta</taxon>
        <taxon>Tracheophyta</taxon>
        <taxon>Spermatophyta</taxon>
        <taxon>Magnoliopsida</taxon>
        <taxon>Liliopsida</taxon>
        <taxon>Poales</taxon>
        <taxon>Poaceae</taxon>
        <taxon>BOP clade</taxon>
        <taxon>Pooideae</taxon>
        <taxon>Triticodae</taxon>
        <taxon>Triticeae</taxon>
        <taxon>Triticinae</taxon>
        <taxon>Aegilops</taxon>
    </lineage>
</organism>
<protein>
    <recommendedName>
        <fullName evidence="1">FBD domain-containing protein</fullName>
    </recommendedName>
</protein>
<evidence type="ECO:0000313" key="2">
    <source>
        <dbReference type="EnsemblPlants" id="AET7Gv21265600.1"/>
    </source>
</evidence>
<dbReference type="Pfam" id="PF08387">
    <property type="entry name" value="FBD"/>
    <property type="match status" value="1"/>
</dbReference>
<feature type="domain" description="FBD" evidence="1">
    <location>
        <begin position="1"/>
        <end position="33"/>
    </location>
</feature>
<reference evidence="2" key="4">
    <citation type="submission" date="2019-03" db="UniProtKB">
        <authorList>
            <consortium name="EnsemblPlants"/>
        </authorList>
    </citation>
    <scope>IDENTIFICATION</scope>
</reference>